<dbReference type="AlphaFoldDB" id="A0A9X1RSE6"/>
<keyword evidence="3" id="KW-1185">Reference proteome</keyword>
<evidence type="ECO:0000313" key="3">
    <source>
        <dbReference type="Proteomes" id="UP001139308"/>
    </source>
</evidence>
<dbReference type="RefSeq" id="WP_238465001.1">
    <property type="nucleotide sequence ID" value="NZ_JAKLJA010000013.1"/>
</dbReference>
<name>A0A9X1RSE6_9BURK</name>
<feature type="signal peptide" evidence="1">
    <location>
        <begin position="1"/>
        <end position="24"/>
    </location>
</feature>
<sequence>MRLISAISLAIFLSIFNIPAISKANPECLKHLGGTSYDVDCYDGLTKEVEQDSERVYEKLRNSMPVGSKFRQLLDEYMTTQTAAEKFCLLDKEAGTNWEPSPSTDSYNMWDGIYAGCIYKTRKTQNTRLHNLLKLHNDN</sequence>
<evidence type="ECO:0000313" key="2">
    <source>
        <dbReference type="EMBL" id="MCG5075147.1"/>
    </source>
</evidence>
<evidence type="ECO:0008006" key="4">
    <source>
        <dbReference type="Google" id="ProtNLM"/>
    </source>
</evidence>
<accession>A0A9X1RSE6</accession>
<organism evidence="2 3">
    <name type="scientific">Paraburkholderia tagetis</name>
    <dbReference type="NCBI Taxonomy" id="2913261"/>
    <lineage>
        <taxon>Bacteria</taxon>
        <taxon>Pseudomonadati</taxon>
        <taxon>Pseudomonadota</taxon>
        <taxon>Betaproteobacteria</taxon>
        <taxon>Burkholderiales</taxon>
        <taxon>Burkholderiaceae</taxon>
        <taxon>Paraburkholderia</taxon>
    </lineage>
</organism>
<protein>
    <recommendedName>
        <fullName evidence="4">Lysozyme inhibitor LprI N-terminal domain-containing protein</fullName>
    </recommendedName>
</protein>
<comment type="caution">
    <text evidence="2">The sequence shown here is derived from an EMBL/GenBank/DDBJ whole genome shotgun (WGS) entry which is preliminary data.</text>
</comment>
<feature type="chain" id="PRO_5040790793" description="Lysozyme inhibitor LprI N-terminal domain-containing protein" evidence="1">
    <location>
        <begin position="25"/>
        <end position="139"/>
    </location>
</feature>
<keyword evidence="1" id="KW-0732">Signal</keyword>
<dbReference type="EMBL" id="JAKLJA010000013">
    <property type="protein sequence ID" value="MCG5075147.1"/>
    <property type="molecule type" value="Genomic_DNA"/>
</dbReference>
<proteinExistence type="predicted"/>
<reference evidence="2" key="1">
    <citation type="submission" date="2022-01" db="EMBL/GenBank/DDBJ databases">
        <title>Genome sequence and assembly of Parabukholderia sp. RG36.</title>
        <authorList>
            <person name="Chhetri G."/>
        </authorList>
    </citation>
    <scope>NUCLEOTIDE SEQUENCE</scope>
    <source>
        <strain evidence="2">RG36</strain>
    </source>
</reference>
<gene>
    <name evidence="2" type="ORF">L5014_17550</name>
</gene>
<evidence type="ECO:0000256" key="1">
    <source>
        <dbReference type="SAM" id="SignalP"/>
    </source>
</evidence>
<dbReference type="Proteomes" id="UP001139308">
    <property type="component" value="Unassembled WGS sequence"/>
</dbReference>